<dbReference type="EMBL" id="BMRE01000061">
    <property type="protein sequence ID" value="GGU76769.1"/>
    <property type="molecule type" value="Genomic_DNA"/>
</dbReference>
<evidence type="ECO:0000313" key="3">
    <source>
        <dbReference type="Proteomes" id="UP000649573"/>
    </source>
</evidence>
<name>A0ABQ2VAA7_9PSEU</name>
<dbReference type="Proteomes" id="UP000649573">
    <property type="component" value="Unassembled WGS sequence"/>
</dbReference>
<proteinExistence type="predicted"/>
<dbReference type="RefSeq" id="WP_189258991.1">
    <property type="nucleotide sequence ID" value="NZ_BMRE01000061.1"/>
</dbReference>
<accession>A0ABQ2VAA7</accession>
<comment type="caution">
    <text evidence="2">The sequence shown here is derived from an EMBL/GenBank/DDBJ whole genome shotgun (WGS) entry which is preliminary data.</text>
</comment>
<keyword evidence="3" id="KW-1185">Reference proteome</keyword>
<gene>
    <name evidence="2" type="ORF">GCM10010178_79980</name>
</gene>
<evidence type="ECO:0000256" key="1">
    <source>
        <dbReference type="SAM" id="MobiDB-lite"/>
    </source>
</evidence>
<evidence type="ECO:0008006" key="4">
    <source>
        <dbReference type="Google" id="ProtNLM"/>
    </source>
</evidence>
<evidence type="ECO:0000313" key="2">
    <source>
        <dbReference type="EMBL" id="GGU76769.1"/>
    </source>
</evidence>
<protein>
    <recommendedName>
        <fullName evidence="4">Excreted virulence factor EspC, type VII ESX diderm</fullName>
    </recommendedName>
</protein>
<feature type="region of interest" description="Disordered" evidence="1">
    <location>
        <begin position="1"/>
        <end position="69"/>
    </location>
</feature>
<organism evidence="2 3">
    <name type="scientific">Lentzea flava</name>
    <dbReference type="NCBI Taxonomy" id="103732"/>
    <lineage>
        <taxon>Bacteria</taxon>
        <taxon>Bacillati</taxon>
        <taxon>Actinomycetota</taxon>
        <taxon>Actinomycetes</taxon>
        <taxon>Pseudonocardiales</taxon>
        <taxon>Pseudonocardiaceae</taxon>
        <taxon>Lentzea</taxon>
    </lineage>
</organism>
<reference evidence="3" key="1">
    <citation type="journal article" date="2019" name="Int. J. Syst. Evol. Microbiol.">
        <title>The Global Catalogue of Microorganisms (GCM) 10K type strain sequencing project: providing services to taxonomists for standard genome sequencing and annotation.</title>
        <authorList>
            <consortium name="The Broad Institute Genomics Platform"/>
            <consortium name="The Broad Institute Genome Sequencing Center for Infectious Disease"/>
            <person name="Wu L."/>
            <person name="Ma J."/>
        </authorList>
    </citation>
    <scope>NUCLEOTIDE SEQUENCE [LARGE SCALE GENOMIC DNA]</scope>
    <source>
        <strain evidence="3">JCM 3296</strain>
    </source>
</reference>
<sequence length="192" mass="20861">MGNRAKEESGDPIPDPNRMEKYDYAKSNPEEWGGGSPEGLDKVEFPAPGVLTRGFPPPDVPANGQQSGGRVRVSTEALKVFAENLRWWLPALKHAKEQVDSVEIHPGVFFDAWDLRVSKVEGGDKTQTIKQTTSKFLDDAIKAITAVTTETESLAAAYTTAEELNAVTGQKLGEYLENGKVYLGKAVGRATI</sequence>